<dbReference type="EMBL" id="CAJHNJ030000004">
    <property type="protein sequence ID" value="CAG9096326.1"/>
    <property type="molecule type" value="Genomic_DNA"/>
</dbReference>
<evidence type="ECO:0000313" key="2">
    <source>
        <dbReference type="EMBL" id="CAG9096326.1"/>
    </source>
</evidence>
<organism evidence="2 3">
    <name type="scientific">Plutella xylostella</name>
    <name type="common">Diamondback moth</name>
    <name type="synonym">Plutella maculipennis</name>
    <dbReference type="NCBI Taxonomy" id="51655"/>
    <lineage>
        <taxon>Eukaryota</taxon>
        <taxon>Metazoa</taxon>
        <taxon>Ecdysozoa</taxon>
        <taxon>Arthropoda</taxon>
        <taxon>Hexapoda</taxon>
        <taxon>Insecta</taxon>
        <taxon>Pterygota</taxon>
        <taxon>Neoptera</taxon>
        <taxon>Endopterygota</taxon>
        <taxon>Lepidoptera</taxon>
        <taxon>Glossata</taxon>
        <taxon>Ditrysia</taxon>
        <taxon>Yponomeutoidea</taxon>
        <taxon>Plutellidae</taxon>
        <taxon>Plutella</taxon>
    </lineage>
</organism>
<evidence type="ECO:0000256" key="1">
    <source>
        <dbReference type="SAM" id="MobiDB-lite"/>
    </source>
</evidence>
<evidence type="ECO:0000313" key="3">
    <source>
        <dbReference type="Proteomes" id="UP000653454"/>
    </source>
</evidence>
<dbReference type="Proteomes" id="UP000653454">
    <property type="component" value="Unassembled WGS sequence"/>
</dbReference>
<comment type="caution">
    <text evidence="2">The sequence shown here is derived from an EMBL/GenBank/DDBJ whole genome shotgun (WGS) entry which is preliminary data.</text>
</comment>
<sequence>MCDDVFEEEQLRARPPRPSPTGYRDYRPPPEYLLRMQGEDDMPIHKCGRATTNRLEDSMSDDVFEEEQLRAPPPRPGASPTGYRDYRPPPEYLLRVSGEDDMPIHKVRRESS</sequence>
<reference evidence="2" key="1">
    <citation type="submission" date="2020-11" db="EMBL/GenBank/DDBJ databases">
        <authorList>
            <person name="Whiteford S."/>
        </authorList>
    </citation>
    <scope>NUCLEOTIDE SEQUENCE</scope>
</reference>
<protein>
    <submittedName>
        <fullName evidence="2">(diamondback moth) hypothetical protein</fullName>
    </submittedName>
</protein>
<keyword evidence="3" id="KW-1185">Reference proteome</keyword>
<feature type="region of interest" description="Disordered" evidence="1">
    <location>
        <begin position="50"/>
        <end position="112"/>
    </location>
</feature>
<gene>
    <name evidence="2" type="ORF">PLXY2_LOCUS1536</name>
</gene>
<name>A0A8S4DC71_PLUXY</name>
<feature type="region of interest" description="Disordered" evidence="1">
    <location>
        <begin position="1"/>
        <end position="30"/>
    </location>
</feature>
<proteinExistence type="predicted"/>
<accession>A0A8S4DC71</accession>
<dbReference type="AlphaFoldDB" id="A0A8S4DC71"/>